<dbReference type="PANTHER" id="PTHR30136">
    <property type="entry name" value="HELIX-TURN-HELIX TRANSCRIPTIONAL REGULATOR, ICLR FAMILY"/>
    <property type="match status" value="1"/>
</dbReference>
<dbReference type="InterPro" id="IPR036388">
    <property type="entry name" value="WH-like_DNA-bd_sf"/>
</dbReference>
<keyword evidence="3" id="KW-0804">Transcription</keyword>
<protein>
    <submittedName>
        <fullName evidence="6">Transcriptional regulator</fullName>
    </submittedName>
</protein>
<keyword evidence="1" id="KW-0805">Transcription regulation</keyword>
<evidence type="ECO:0000256" key="2">
    <source>
        <dbReference type="ARBA" id="ARBA00023125"/>
    </source>
</evidence>
<dbReference type="Proteomes" id="UP000030377">
    <property type="component" value="Unassembled WGS sequence"/>
</dbReference>
<sequence length="263" mass="28922">MSKERTRNGQPRQSEGVRAFKRGLDVLQEVNRSGGIRAGDVARALDLPRPTVYRLLETLEELGYVARSASDDRFRVTRRALSLGDGYDPGVVICQAAAPFLAELSKTLVWPVDLSTYENAAMVVQETTHSRSPLSIDRGMIGKRLPMLRTSAGRAYLAACPARERDLIVNHLRRIDEADDRPFLDQARLDQMIAETAARGYAIRSQGEYNPKTASIAVPITRNGAVFGCISIIWIRSALGIEEAIAQFAAQLQETASAIPVEV</sequence>
<dbReference type="EMBL" id="JRPN01000028">
    <property type="protein sequence ID" value="KGT74736.1"/>
    <property type="molecule type" value="Genomic_DNA"/>
</dbReference>
<feature type="domain" description="HTH iclR-type" evidence="4">
    <location>
        <begin position="17"/>
        <end position="78"/>
    </location>
</feature>
<accession>A0A0A3XNK0</accession>
<name>A0A0A3XNK0_BRAJP</name>
<evidence type="ECO:0000313" key="6">
    <source>
        <dbReference type="EMBL" id="KGT74736.1"/>
    </source>
</evidence>
<gene>
    <name evidence="6" type="ORF">MA20_35810</name>
</gene>
<evidence type="ECO:0000256" key="1">
    <source>
        <dbReference type="ARBA" id="ARBA00023015"/>
    </source>
</evidence>
<dbReference type="Gene3D" id="3.30.450.40">
    <property type="match status" value="1"/>
</dbReference>
<reference evidence="6 7" key="1">
    <citation type="submission" date="2014-09" db="EMBL/GenBank/DDBJ databases">
        <title>Draft genome of Bradyrhizobium japonicum Is-34.</title>
        <authorList>
            <person name="Tsurumaru H."/>
            <person name="Yamakawa T."/>
            <person name="Hashimoto S."/>
            <person name="Okizaki K."/>
            <person name="Kanesaki Y."/>
            <person name="Yoshikawa H."/>
            <person name="Yajima S."/>
        </authorList>
    </citation>
    <scope>NUCLEOTIDE SEQUENCE [LARGE SCALE GENOMIC DNA]</scope>
    <source>
        <strain evidence="6 7">Is-34</strain>
    </source>
</reference>
<dbReference type="SMART" id="SM00346">
    <property type="entry name" value="HTH_ICLR"/>
    <property type="match status" value="1"/>
</dbReference>
<dbReference type="PANTHER" id="PTHR30136:SF23">
    <property type="entry name" value="DNA-BINDING TRANSCRIPTIONAL ACTIVATOR MHPR"/>
    <property type="match status" value="1"/>
</dbReference>
<evidence type="ECO:0000313" key="7">
    <source>
        <dbReference type="Proteomes" id="UP000030377"/>
    </source>
</evidence>
<dbReference type="InterPro" id="IPR005471">
    <property type="entry name" value="Tscrpt_reg_IclR_N"/>
</dbReference>
<dbReference type="InterPro" id="IPR050707">
    <property type="entry name" value="HTH_MetabolicPath_Reg"/>
</dbReference>
<comment type="caution">
    <text evidence="6">The sequence shown here is derived from an EMBL/GenBank/DDBJ whole genome shotgun (WGS) entry which is preliminary data.</text>
</comment>
<feature type="domain" description="IclR-ED" evidence="5">
    <location>
        <begin position="79"/>
        <end position="263"/>
    </location>
</feature>
<dbReference type="PROSITE" id="PS51077">
    <property type="entry name" value="HTH_ICLR"/>
    <property type="match status" value="1"/>
</dbReference>
<evidence type="ECO:0000259" key="4">
    <source>
        <dbReference type="PROSITE" id="PS51077"/>
    </source>
</evidence>
<dbReference type="SUPFAM" id="SSF46785">
    <property type="entry name" value="Winged helix' DNA-binding domain"/>
    <property type="match status" value="1"/>
</dbReference>
<proteinExistence type="predicted"/>
<dbReference type="SUPFAM" id="SSF55781">
    <property type="entry name" value="GAF domain-like"/>
    <property type="match status" value="1"/>
</dbReference>
<dbReference type="GO" id="GO:0003700">
    <property type="term" value="F:DNA-binding transcription factor activity"/>
    <property type="evidence" value="ECO:0007669"/>
    <property type="project" value="TreeGrafter"/>
</dbReference>
<evidence type="ECO:0000256" key="3">
    <source>
        <dbReference type="ARBA" id="ARBA00023163"/>
    </source>
</evidence>
<dbReference type="InterPro" id="IPR014757">
    <property type="entry name" value="Tscrpt_reg_IclR_C"/>
</dbReference>
<dbReference type="GO" id="GO:0045892">
    <property type="term" value="P:negative regulation of DNA-templated transcription"/>
    <property type="evidence" value="ECO:0007669"/>
    <property type="project" value="TreeGrafter"/>
</dbReference>
<dbReference type="PROSITE" id="PS51078">
    <property type="entry name" value="ICLR_ED"/>
    <property type="match status" value="1"/>
</dbReference>
<evidence type="ECO:0000259" key="5">
    <source>
        <dbReference type="PROSITE" id="PS51078"/>
    </source>
</evidence>
<organism evidence="6 7">
    <name type="scientific">Bradyrhizobium japonicum</name>
    <dbReference type="NCBI Taxonomy" id="375"/>
    <lineage>
        <taxon>Bacteria</taxon>
        <taxon>Pseudomonadati</taxon>
        <taxon>Pseudomonadota</taxon>
        <taxon>Alphaproteobacteria</taxon>
        <taxon>Hyphomicrobiales</taxon>
        <taxon>Nitrobacteraceae</taxon>
        <taxon>Bradyrhizobium</taxon>
    </lineage>
</organism>
<dbReference type="AlphaFoldDB" id="A0A0A3XNK0"/>
<dbReference type="Pfam" id="PF09339">
    <property type="entry name" value="HTH_IclR"/>
    <property type="match status" value="1"/>
</dbReference>
<dbReference type="InterPro" id="IPR036390">
    <property type="entry name" value="WH_DNA-bd_sf"/>
</dbReference>
<dbReference type="GO" id="GO:0003677">
    <property type="term" value="F:DNA binding"/>
    <property type="evidence" value="ECO:0007669"/>
    <property type="project" value="UniProtKB-KW"/>
</dbReference>
<dbReference type="Gene3D" id="1.10.10.10">
    <property type="entry name" value="Winged helix-like DNA-binding domain superfamily/Winged helix DNA-binding domain"/>
    <property type="match status" value="1"/>
</dbReference>
<dbReference type="NCBIfam" id="NF007339">
    <property type="entry name" value="PRK09834.1-1"/>
    <property type="match status" value="1"/>
</dbReference>
<dbReference type="RefSeq" id="WP_041959432.1">
    <property type="nucleotide sequence ID" value="NZ_JANUDC010000001.1"/>
</dbReference>
<dbReference type="Pfam" id="PF01614">
    <property type="entry name" value="IclR_C"/>
    <property type="match status" value="1"/>
</dbReference>
<dbReference type="InterPro" id="IPR029016">
    <property type="entry name" value="GAF-like_dom_sf"/>
</dbReference>
<keyword evidence="2" id="KW-0238">DNA-binding</keyword>